<dbReference type="Pfam" id="PF01564">
    <property type="entry name" value="Spermine_synth"/>
    <property type="match status" value="1"/>
</dbReference>
<dbReference type="InterPro" id="IPR037163">
    <property type="entry name" value="Spermidine_synt_N_sf"/>
</dbReference>
<keyword evidence="2 4" id="KW-0808">Transferase</keyword>
<dbReference type="EC" id="2.5.1.16" evidence="2"/>
<feature type="domain" description="Spermidine synthase tetramerisation" evidence="3">
    <location>
        <begin position="2"/>
        <end position="45"/>
    </location>
</feature>
<dbReference type="RefSeq" id="WP_115012184.1">
    <property type="nucleotide sequence ID" value="NZ_UGHV01000001.1"/>
</dbReference>
<dbReference type="EMBL" id="UGHV01000001">
    <property type="protein sequence ID" value="STO98002.1"/>
    <property type="molecule type" value="Genomic_DNA"/>
</dbReference>
<keyword evidence="1 2" id="KW-0745">Spermidine biosynthesis</keyword>
<dbReference type="AlphaFoldDB" id="A0A377J679"/>
<comment type="function">
    <text evidence="2">Catalyzes the irreversible transfer of a propylamine group from the amino donor S-adenosylmethioninamine (decarboxy-AdoMet) to putrescine (1,4-diaminobutane) to yield spermidine.</text>
</comment>
<comment type="catalytic activity">
    <reaction evidence="2">
        <text>S-adenosyl 3-(methylsulfanyl)propylamine + putrescine = S-methyl-5'-thioadenosine + spermidine + H(+)</text>
        <dbReference type="Rhea" id="RHEA:12721"/>
        <dbReference type="ChEBI" id="CHEBI:15378"/>
        <dbReference type="ChEBI" id="CHEBI:17509"/>
        <dbReference type="ChEBI" id="CHEBI:57443"/>
        <dbReference type="ChEBI" id="CHEBI:57834"/>
        <dbReference type="ChEBI" id="CHEBI:326268"/>
        <dbReference type="EC" id="2.5.1.16"/>
    </reaction>
</comment>
<gene>
    <name evidence="2 4" type="primary">speE</name>
    <name evidence="4" type="ORF">NCTC12410_01851</name>
</gene>
<dbReference type="Gene3D" id="2.30.140.10">
    <property type="entry name" value="Spermidine synthase, tetramerisation domain"/>
    <property type="match status" value="1"/>
</dbReference>
<dbReference type="OrthoDB" id="9793120at2"/>
<organism evidence="4 5">
    <name type="scientific">Helicobacter canis</name>
    <dbReference type="NCBI Taxonomy" id="29419"/>
    <lineage>
        <taxon>Bacteria</taxon>
        <taxon>Pseudomonadati</taxon>
        <taxon>Campylobacterota</taxon>
        <taxon>Epsilonproteobacteria</taxon>
        <taxon>Campylobacterales</taxon>
        <taxon>Helicobacteraceae</taxon>
        <taxon>Helicobacter</taxon>
    </lineage>
</organism>
<dbReference type="UniPathway" id="UPA00248">
    <property type="reaction ID" value="UER00314"/>
</dbReference>
<dbReference type="InterPro" id="IPR029063">
    <property type="entry name" value="SAM-dependent_MTases_sf"/>
</dbReference>
<sequence>MWLNHQLSADFHKEYAIEEKTLDVRSDHILEIFKSKKFGQIALIDERELLLECHLGYVSEFIAHIGACCLQVKTPESPQDQALILGGFNLELAFELLKHNMLIHYIQSDSKVLDSLISFLPHFQSVREHRDFGLYAKAIDLPLGKYHLIIHQATPNAHELDGLSRMLYIDGVFIARLPHPYLQADECKQMLSSVSALFSITMPFAMPFFGDEVFVFASKATHPLADLWLQRADMLDNLSFYNADIHNAAFAMPTRLASTLQPWVKN</sequence>
<comment type="similarity">
    <text evidence="2">Belongs to the spermidine/spermine synthase family.</text>
</comment>
<dbReference type="InterPro" id="IPR035246">
    <property type="entry name" value="Spermidine_synt_N"/>
</dbReference>
<comment type="caution">
    <text evidence="2">Lacks the conserved Asp active site.</text>
</comment>
<feature type="binding site" evidence="2">
    <location>
        <position position="89"/>
    </location>
    <ligand>
        <name>spermidine</name>
        <dbReference type="ChEBI" id="CHEBI:57834"/>
    </ligand>
</feature>
<proteinExistence type="inferred from homology"/>
<evidence type="ECO:0000313" key="4">
    <source>
        <dbReference type="EMBL" id="STO98002.1"/>
    </source>
</evidence>
<dbReference type="Gene3D" id="3.40.50.150">
    <property type="entry name" value="Vaccinia Virus protein VP39"/>
    <property type="match status" value="1"/>
</dbReference>
<accession>A0A377J679</accession>
<evidence type="ECO:0000256" key="2">
    <source>
        <dbReference type="HAMAP-Rule" id="MF_00198"/>
    </source>
</evidence>
<comment type="pathway">
    <text evidence="2">Amine and polyamine biosynthesis; spermidine biosynthesis; spermidine from putrescine: step 1/1.</text>
</comment>
<name>A0A377J679_9HELI</name>
<dbReference type="HAMAP" id="MF_00198">
    <property type="entry name" value="Spermidine_synth"/>
    <property type="match status" value="1"/>
</dbReference>
<reference evidence="4 5" key="1">
    <citation type="submission" date="2018-06" db="EMBL/GenBank/DDBJ databases">
        <authorList>
            <consortium name="Pathogen Informatics"/>
            <person name="Doyle S."/>
        </authorList>
    </citation>
    <scope>NUCLEOTIDE SEQUENCE [LARGE SCALE GENOMIC DNA]</scope>
    <source>
        <strain evidence="4 5">NCTC12410</strain>
    </source>
</reference>
<dbReference type="GO" id="GO:0008295">
    <property type="term" value="P:spermidine biosynthetic process"/>
    <property type="evidence" value="ECO:0007669"/>
    <property type="project" value="UniProtKB-UniRule"/>
</dbReference>
<comment type="subunit">
    <text evidence="2">Homodimer or homotetramer.</text>
</comment>
<comment type="caution">
    <text evidence="2">Lacks conserved residue(s) required for the propagation of feature annotation.</text>
</comment>
<dbReference type="GO" id="GO:0004766">
    <property type="term" value="F:spermidine synthase activity"/>
    <property type="evidence" value="ECO:0007669"/>
    <property type="project" value="UniProtKB-UniRule"/>
</dbReference>
<dbReference type="Proteomes" id="UP000254841">
    <property type="component" value="Unassembled WGS sequence"/>
</dbReference>
<evidence type="ECO:0000313" key="5">
    <source>
        <dbReference type="Proteomes" id="UP000254841"/>
    </source>
</evidence>
<dbReference type="SUPFAM" id="SSF53335">
    <property type="entry name" value="S-adenosyl-L-methionine-dependent methyltransferases"/>
    <property type="match status" value="1"/>
</dbReference>
<keyword evidence="2" id="KW-0620">Polyamine biosynthesis</keyword>
<protein>
    <recommendedName>
        <fullName evidence="2">Polyamine aminopropyltransferase</fullName>
    </recommendedName>
    <alternativeName>
        <fullName evidence="2">Putrescine aminopropyltransferase</fullName>
        <shortName evidence="2">PAPT</shortName>
    </alternativeName>
    <alternativeName>
        <fullName evidence="2">Spermidine synthase</fullName>
        <shortName evidence="2">SPDS</shortName>
        <shortName evidence="2">SPDSY</shortName>
        <ecNumber evidence="2">2.5.1.16</ecNumber>
    </alternativeName>
</protein>
<dbReference type="InterPro" id="IPR001045">
    <property type="entry name" value="Spermi_synthase"/>
</dbReference>
<dbReference type="Pfam" id="PF17284">
    <property type="entry name" value="Spermine_synt_N"/>
    <property type="match status" value="1"/>
</dbReference>
<evidence type="ECO:0000256" key="1">
    <source>
        <dbReference type="ARBA" id="ARBA00023066"/>
    </source>
</evidence>
<evidence type="ECO:0000259" key="3">
    <source>
        <dbReference type="Pfam" id="PF17284"/>
    </source>
</evidence>